<comment type="subcellular location">
    <subcellularLocation>
        <location evidence="1">Cell membrane</location>
        <topology evidence="1">Multi-pass membrane protein</topology>
    </subcellularLocation>
</comment>
<evidence type="ECO:0000256" key="4">
    <source>
        <dbReference type="ARBA" id="ARBA00022989"/>
    </source>
</evidence>
<keyword evidence="10" id="KW-1185">Reference proteome</keyword>
<feature type="transmembrane region" description="Helical" evidence="6">
    <location>
        <begin position="734"/>
        <end position="760"/>
    </location>
</feature>
<keyword evidence="3 6" id="KW-0812">Transmembrane</keyword>
<name>A0ABM5N2X3_EMTOG</name>
<dbReference type="InterPro" id="IPR025857">
    <property type="entry name" value="MacB_PCD"/>
</dbReference>
<dbReference type="InterPro" id="IPR050250">
    <property type="entry name" value="Macrolide_Exporter_MacB"/>
</dbReference>
<dbReference type="EMBL" id="CP002961">
    <property type="protein sequence ID" value="AFK03711.1"/>
    <property type="molecule type" value="Genomic_DNA"/>
</dbReference>
<feature type="domain" description="ABC3 transporter permease C-terminal" evidence="7">
    <location>
        <begin position="693"/>
        <end position="806"/>
    </location>
</feature>
<organism evidence="9 10">
    <name type="scientific">Emticicia oligotrophica (strain DSM 17448 / CIP 109782 / MTCC 6937 / GPTSA100-15)</name>
    <dbReference type="NCBI Taxonomy" id="929562"/>
    <lineage>
        <taxon>Bacteria</taxon>
        <taxon>Pseudomonadati</taxon>
        <taxon>Bacteroidota</taxon>
        <taxon>Cytophagia</taxon>
        <taxon>Cytophagales</taxon>
        <taxon>Leadbetterellaceae</taxon>
        <taxon>Emticicia</taxon>
    </lineage>
</organism>
<evidence type="ECO:0000313" key="9">
    <source>
        <dbReference type="EMBL" id="AFK03711.1"/>
    </source>
</evidence>
<feature type="domain" description="MacB-like periplasmic core" evidence="8">
    <location>
        <begin position="479"/>
        <end position="616"/>
    </location>
</feature>
<proteinExistence type="predicted"/>
<reference evidence="9 10" key="1">
    <citation type="submission" date="2011-07" db="EMBL/GenBank/DDBJ databases">
        <title>The complete genome of chromosome of Emticicia oligotrophica DSM 17448.</title>
        <authorList>
            <consortium name="US DOE Joint Genome Institute (JGI-PGF)"/>
            <person name="Lucas S."/>
            <person name="Han J."/>
            <person name="Lapidus A."/>
            <person name="Bruce D."/>
            <person name="Goodwin L."/>
            <person name="Pitluck S."/>
            <person name="Peters L."/>
            <person name="Kyrpides N."/>
            <person name="Mavromatis K."/>
            <person name="Ivanova N."/>
            <person name="Ovchinnikova G."/>
            <person name="Teshima H."/>
            <person name="Detter J.C."/>
            <person name="Tapia R."/>
            <person name="Han C."/>
            <person name="Land M."/>
            <person name="Hauser L."/>
            <person name="Markowitz V."/>
            <person name="Cheng J.-F."/>
            <person name="Hugenholtz P."/>
            <person name="Woyke T."/>
            <person name="Wu D."/>
            <person name="Tindall B."/>
            <person name="Pomrenke H."/>
            <person name="Brambilla E."/>
            <person name="Klenk H.-P."/>
            <person name="Eisen J.A."/>
        </authorList>
    </citation>
    <scope>NUCLEOTIDE SEQUENCE [LARGE SCALE GENOMIC DNA]</scope>
    <source>
        <strain evidence="9 10">DSM 17448</strain>
    </source>
</reference>
<evidence type="ECO:0000256" key="5">
    <source>
        <dbReference type="ARBA" id="ARBA00023136"/>
    </source>
</evidence>
<evidence type="ECO:0000256" key="1">
    <source>
        <dbReference type="ARBA" id="ARBA00004651"/>
    </source>
</evidence>
<evidence type="ECO:0000313" key="10">
    <source>
        <dbReference type="Proteomes" id="UP000002875"/>
    </source>
</evidence>
<keyword evidence="4 6" id="KW-1133">Transmembrane helix</keyword>
<accession>A0ABM5N2X3</accession>
<dbReference type="PANTHER" id="PTHR30572">
    <property type="entry name" value="MEMBRANE COMPONENT OF TRANSPORTER-RELATED"/>
    <property type="match status" value="1"/>
</dbReference>
<evidence type="ECO:0000256" key="6">
    <source>
        <dbReference type="SAM" id="Phobius"/>
    </source>
</evidence>
<feature type="transmembrane region" description="Helical" evidence="6">
    <location>
        <begin position="358"/>
        <end position="384"/>
    </location>
</feature>
<dbReference type="InterPro" id="IPR003838">
    <property type="entry name" value="ABC3_permease_C"/>
</dbReference>
<protein>
    <recommendedName>
        <fullName evidence="11">FtsX-like permease family protein</fullName>
    </recommendedName>
</protein>
<evidence type="ECO:0000259" key="7">
    <source>
        <dbReference type="Pfam" id="PF02687"/>
    </source>
</evidence>
<evidence type="ECO:0000256" key="2">
    <source>
        <dbReference type="ARBA" id="ARBA00022475"/>
    </source>
</evidence>
<feature type="domain" description="ABC3 transporter permease C-terminal" evidence="7">
    <location>
        <begin position="309"/>
        <end position="426"/>
    </location>
</feature>
<sequence>MIRNYFKTAWRNLLKNKTFSSINIIGLAVSMSVCLLILSIIAEQKSYDQFHQNKDRIYRILSTRKNNSQMKDMASSALPLGEELRKNYTGVDASASLVRNIGGDIFYNDKIASGGGYFTDGNLFKILDFKLAAGDAATALENPRSLVISEELASQLFYNENPIGKIVNFKNTDLSPTGIDNGNRETEYGLFTITGVLKPVEGKTHLPFKILASLSTLNALAKDSIVNYKMNDWGNIWSNYTYVLMQKGKSEADLQQILNKVSDKYFPKGETNQYAFKAQSITEITPGSAIGNETHISIPKIVLVILGVLCLIVMLSACLNYTNLSVARSLTRAKEVGVRKVSGATRNQIFGQFIAESVLISLVSLVFSIVILFVLQSLFANLVVNKYLNITFSQNISLYLIFIAFSILVGVVAGILPSIYISAFNPIQILKNFSGVKIFKRLTIRKALLVVQFSVSLIFIISTTLIYLQTDRIFNFDYGFNKENVVNVNLYKQENYKRFAQAIATNKDVVSVSACMFLPATGMQNGTIIKKSDSPKDSLQVNFIDIDAKCVDVWGLKLVAGKNLPEIPSTNGEKYTLINEKMVSNFKLGTPKQAIGQRILVDGNNLEIVGVVKDFQYLDVMRAIEPLMLRNRQSEFNFATIRINGNNQTETLKFLEATWKKVNPMTRFEYEFFDQELLLIHTMFSNIANVLGFIAFLAVFISCLGLLGMAAYTAETRRKEMGIRKVLGSGVFQIIMLLSKSYMILLGVAVFIATPLAYFINTLWLDFFVSRVSISPAVIGFSIFILLLISILTVISQSWRAARVNPVESLKTE</sequence>
<keyword evidence="5 6" id="KW-0472">Membrane</keyword>
<dbReference type="RefSeq" id="WP_015029408.1">
    <property type="nucleotide sequence ID" value="NC_018748.1"/>
</dbReference>
<evidence type="ECO:0008006" key="11">
    <source>
        <dbReference type="Google" id="ProtNLM"/>
    </source>
</evidence>
<dbReference type="PANTHER" id="PTHR30572:SF18">
    <property type="entry name" value="ABC-TYPE MACROLIDE FAMILY EXPORT SYSTEM PERMEASE COMPONENT 2"/>
    <property type="match status" value="1"/>
</dbReference>
<feature type="transmembrane region" description="Helical" evidence="6">
    <location>
        <begin position="772"/>
        <end position="795"/>
    </location>
</feature>
<dbReference type="Pfam" id="PF02687">
    <property type="entry name" value="FtsX"/>
    <property type="match status" value="2"/>
</dbReference>
<feature type="transmembrane region" description="Helical" evidence="6">
    <location>
        <begin position="447"/>
        <end position="468"/>
    </location>
</feature>
<dbReference type="Pfam" id="PF12704">
    <property type="entry name" value="MacB_PCD"/>
    <property type="match status" value="2"/>
</dbReference>
<feature type="transmembrane region" description="Helical" evidence="6">
    <location>
        <begin position="21"/>
        <end position="42"/>
    </location>
</feature>
<dbReference type="Proteomes" id="UP000002875">
    <property type="component" value="Chromosome"/>
</dbReference>
<feature type="transmembrane region" description="Helical" evidence="6">
    <location>
        <begin position="690"/>
        <end position="713"/>
    </location>
</feature>
<feature type="domain" description="MacB-like periplasmic core" evidence="8">
    <location>
        <begin position="20"/>
        <end position="259"/>
    </location>
</feature>
<evidence type="ECO:0000259" key="8">
    <source>
        <dbReference type="Pfam" id="PF12704"/>
    </source>
</evidence>
<gene>
    <name evidence="9" type="ordered locus">Emtol_2575</name>
</gene>
<keyword evidence="2" id="KW-1003">Cell membrane</keyword>
<feature type="transmembrane region" description="Helical" evidence="6">
    <location>
        <begin position="396"/>
        <end position="421"/>
    </location>
</feature>
<feature type="transmembrane region" description="Helical" evidence="6">
    <location>
        <begin position="301"/>
        <end position="322"/>
    </location>
</feature>
<evidence type="ECO:0000256" key="3">
    <source>
        <dbReference type="ARBA" id="ARBA00022692"/>
    </source>
</evidence>